<sequence length="170" mass="19327">MSLHYRRKTAAASNGTFIGIALFTDPYGTEHTSEEIIIVSATAMEEQTLTLTSEAEREREPEKDEAMSDSDDSDSEDEAQQNIQMESLQTELAANPSNYDAHLQYINILRKTGDIDRLTKAREAMSEIFPLSPPTWQQWIKDELSLNTASRPEAFSRVLKLYERGVFDYL</sequence>
<name>A0A2K3K3S9_TRIPR</name>
<dbReference type="GO" id="GO:0006397">
    <property type="term" value="P:mRNA processing"/>
    <property type="evidence" value="ECO:0007669"/>
    <property type="project" value="UniProtKB-KW"/>
</dbReference>
<evidence type="ECO:0000256" key="6">
    <source>
        <dbReference type="SAM" id="MobiDB-lite"/>
    </source>
</evidence>
<dbReference type="GO" id="GO:0005634">
    <property type="term" value="C:nucleus"/>
    <property type="evidence" value="ECO:0007669"/>
    <property type="project" value="UniProtKB-SubCell"/>
</dbReference>
<dbReference type="Gene3D" id="1.25.40.10">
    <property type="entry name" value="Tetratricopeptide repeat domain"/>
    <property type="match status" value="1"/>
</dbReference>
<dbReference type="EMBL" id="ASHM01084071">
    <property type="protein sequence ID" value="PNX60955.1"/>
    <property type="molecule type" value="Genomic_DNA"/>
</dbReference>
<feature type="compositionally biased region" description="Acidic residues" evidence="6">
    <location>
        <begin position="67"/>
        <end position="79"/>
    </location>
</feature>
<feature type="non-terminal residue" evidence="7">
    <location>
        <position position="170"/>
    </location>
</feature>
<organism evidence="7 8">
    <name type="scientific">Trifolium pratense</name>
    <name type="common">Red clover</name>
    <dbReference type="NCBI Taxonomy" id="57577"/>
    <lineage>
        <taxon>Eukaryota</taxon>
        <taxon>Viridiplantae</taxon>
        <taxon>Streptophyta</taxon>
        <taxon>Embryophyta</taxon>
        <taxon>Tracheophyta</taxon>
        <taxon>Spermatophyta</taxon>
        <taxon>Magnoliopsida</taxon>
        <taxon>eudicotyledons</taxon>
        <taxon>Gunneridae</taxon>
        <taxon>Pentapetalae</taxon>
        <taxon>rosids</taxon>
        <taxon>fabids</taxon>
        <taxon>Fabales</taxon>
        <taxon>Fabaceae</taxon>
        <taxon>Papilionoideae</taxon>
        <taxon>50 kb inversion clade</taxon>
        <taxon>NPAAA clade</taxon>
        <taxon>Hologalegina</taxon>
        <taxon>IRL clade</taxon>
        <taxon>Trifolieae</taxon>
        <taxon>Trifolium</taxon>
    </lineage>
</organism>
<evidence type="ECO:0000256" key="1">
    <source>
        <dbReference type="ARBA" id="ARBA00004123"/>
    </source>
</evidence>
<keyword evidence="2" id="KW-0507">mRNA processing</keyword>
<evidence type="ECO:0000256" key="3">
    <source>
        <dbReference type="ARBA" id="ARBA00022737"/>
    </source>
</evidence>
<dbReference type="AlphaFoldDB" id="A0A2K3K3S9"/>
<feature type="compositionally biased region" description="Basic and acidic residues" evidence="6">
    <location>
        <begin position="54"/>
        <end position="66"/>
    </location>
</feature>
<gene>
    <name evidence="7" type="ORF">L195_g052201</name>
</gene>
<dbReference type="SUPFAM" id="SSF48452">
    <property type="entry name" value="TPR-like"/>
    <property type="match status" value="1"/>
</dbReference>
<evidence type="ECO:0000313" key="7">
    <source>
        <dbReference type="EMBL" id="PNX60955.1"/>
    </source>
</evidence>
<accession>A0A2K3K3S9</accession>
<evidence type="ECO:0000256" key="2">
    <source>
        <dbReference type="ARBA" id="ARBA00022664"/>
    </source>
</evidence>
<evidence type="ECO:0000256" key="5">
    <source>
        <dbReference type="ARBA" id="ARBA00023242"/>
    </source>
</evidence>
<dbReference type="GO" id="GO:0008380">
    <property type="term" value="P:RNA splicing"/>
    <property type="evidence" value="ECO:0007669"/>
    <property type="project" value="UniProtKB-KW"/>
</dbReference>
<keyword evidence="4" id="KW-0508">mRNA splicing</keyword>
<dbReference type="ExpressionAtlas" id="A0A2K3K3S9">
    <property type="expression patterns" value="baseline"/>
</dbReference>
<proteinExistence type="predicted"/>
<evidence type="ECO:0000256" key="4">
    <source>
        <dbReference type="ARBA" id="ARBA00023187"/>
    </source>
</evidence>
<keyword evidence="5" id="KW-0539">Nucleus</keyword>
<protein>
    <submittedName>
        <fullName evidence="7">Squamous cell carcinoma antigen recognized by T-cells 3-like protein</fullName>
    </submittedName>
</protein>
<feature type="region of interest" description="Disordered" evidence="6">
    <location>
        <begin position="51"/>
        <end position="87"/>
    </location>
</feature>
<dbReference type="InterPro" id="IPR011990">
    <property type="entry name" value="TPR-like_helical_dom_sf"/>
</dbReference>
<reference evidence="7 8" key="2">
    <citation type="journal article" date="2017" name="Front. Plant Sci.">
        <title>Gene Classification and Mining of Molecular Markers Useful in Red Clover (Trifolium pratense) Breeding.</title>
        <authorList>
            <person name="Istvanek J."/>
            <person name="Dluhosova J."/>
            <person name="Dluhos P."/>
            <person name="Patkova L."/>
            <person name="Nedelnik J."/>
            <person name="Repkova J."/>
        </authorList>
    </citation>
    <scope>NUCLEOTIDE SEQUENCE [LARGE SCALE GENOMIC DNA]</scope>
    <source>
        <strain evidence="8">cv. Tatra</strain>
        <tissue evidence="7">Young leaves</tissue>
    </source>
</reference>
<dbReference type="PANTHER" id="PTHR17204">
    <property type="entry name" value="PRE-MRNA PROCESSING PROTEIN PRP39-RELATED"/>
    <property type="match status" value="1"/>
</dbReference>
<dbReference type="PANTHER" id="PTHR17204:SF25">
    <property type="entry name" value="RRM DOMAIN-CONTAINING PROTEIN"/>
    <property type="match status" value="1"/>
</dbReference>
<reference evidence="7 8" key="1">
    <citation type="journal article" date="2014" name="Am. J. Bot.">
        <title>Genome assembly and annotation for red clover (Trifolium pratense; Fabaceae).</title>
        <authorList>
            <person name="Istvanek J."/>
            <person name="Jaros M."/>
            <person name="Krenek A."/>
            <person name="Repkova J."/>
        </authorList>
    </citation>
    <scope>NUCLEOTIDE SEQUENCE [LARGE SCALE GENOMIC DNA]</scope>
    <source>
        <strain evidence="8">cv. Tatra</strain>
        <tissue evidence="7">Young leaves</tissue>
    </source>
</reference>
<keyword evidence="3" id="KW-0677">Repeat</keyword>
<dbReference type="STRING" id="57577.A0A2K3K3S9"/>
<comment type="subcellular location">
    <subcellularLocation>
        <location evidence="1">Nucleus</location>
    </subcellularLocation>
</comment>
<dbReference type="Proteomes" id="UP000236291">
    <property type="component" value="Unassembled WGS sequence"/>
</dbReference>
<evidence type="ECO:0000313" key="8">
    <source>
        <dbReference type="Proteomes" id="UP000236291"/>
    </source>
</evidence>
<comment type="caution">
    <text evidence="7">The sequence shown here is derived from an EMBL/GenBank/DDBJ whole genome shotgun (WGS) entry which is preliminary data.</text>
</comment>